<evidence type="ECO:0008006" key="4">
    <source>
        <dbReference type="Google" id="ProtNLM"/>
    </source>
</evidence>
<comment type="caution">
    <text evidence="2">The sequence shown here is derived from an EMBL/GenBank/DDBJ whole genome shotgun (WGS) entry which is preliminary data.</text>
</comment>
<protein>
    <recommendedName>
        <fullName evidence="4">DUF2953 domain-containing protein</fullName>
    </recommendedName>
</protein>
<proteinExistence type="predicted"/>
<keyword evidence="1" id="KW-1133">Transmembrane helix</keyword>
<dbReference type="EMBL" id="BMFK01000002">
    <property type="protein sequence ID" value="GGE77203.1"/>
    <property type="molecule type" value="Genomic_DNA"/>
</dbReference>
<name>A0A917AUL2_9BACI</name>
<feature type="transmembrane region" description="Helical" evidence="1">
    <location>
        <begin position="174"/>
        <end position="192"/>
    </location>
</feature>
<reference evidence="2" key="1">
    <citation type="journal article" date="2014" name="Int. J. Syst. Evol. Microbiol.">
        <title>Complete genome sequence of Corynebacterium casei LMG S-19264T (=DSM 44701T), isolated from a smear-ripened cheese.</title>
        <authorList>
            <consortium name="US DOE Joint Genome Institute (JGI-PGF)"/>
            <person name="Walter F."/>
            <person name="Albersmeier A."/>
            <person name="Kalinowski J."/>
            <person name="Ruckert C."/>
        </authorList>
    </citation>
    <scope>NUCLEOTIDE SEQUENCE</scope>
    <source>
        <strain evidence="2">CGMCC 1.12698</strain>
    </source>
</reference>
<organism evidence="2 3">
    <name type="scientific">Priestia taiwanensis</name>
    <dbReference type="NCBI Taxonomy" id="1347902"/>
    <lineage>
        <taxon>Bacteria</taxon>
        <taxon>Bacillati</taxon>
        <taxon>Bacillota</taxon>
        <taxon>Bacilli</taxon>
        <taxon>Bacillales</taxon>
        <taxon>Bacillaceae</taxon>
        <taxon>Priestia</taxon>
    </lineage>
</organism>
<dbReference type="InterPro" id="IPR021338">
    <property type="entry name" value="DUF2953"/>
</dbReference>
<feature type="transmembrane region" description="Helical" evidence="1">
    <location>
        <begin position="38"/>
        <end position="56"/>
    </location>
</feature>
<evidence type="ECO:0000256" key="1">
    <source>
        <dbReference type="SAM" id="Phobius"/>
    </source>
</evidence>
<dbReference type="AlphaFoldDB" id="A0A917AUL2"/>
<sequence>MYIALWIVGVILVVLLLLLIMKITIEVHAFYTEEEKQVYVYVYMLFGLIRISIDVLDELTNKNKAKNTGEEEKDDTEEIDKKAMLHSLIKSIGEIHTIVKKFLKRVTIRELTWHSSVGTGDAASTGMIAGICWTGKGWILGLMTSYFRVKDRIDMNVMPVFQGKGVRTEMKLRMSLRVWSVLICALSFLRYWRKQQVQYRALQEKHVEQGGIS</sequence>
<evidence type="ECO:0000313" key="3">
    <source>
        <dbReference type="Proteomes" id="UP000605259"/>
    </source>
</evidence>
<keyword evidence="3" id="KW-1185">Reference proteome</keyword>
<gene>
    <name evidence="2" type="ORF">GCM10007140_28550</name>
</gene>
<dbReference type="RefSeq" id="WP_229722250.1">
    <property type="nucleotide sequence ID" value="NZ_BMFK01000002.1"/>
</dbReference>
<accession>A0A917AUL2</accession>
<keyword evidence="1" id="KW-0472">Membrane</keyword>
<dbReference type="Pfam" id="PF11167">
    <property type="entry name" value="DUF2953"/>
    <property type="match status" value="1"/>
</dbReference>
<keyword evidence="1" id="KW-0812">Transmembrane</keyword>
<evidence type="ECO:0000313" key="2">
    <source>
        <dbReference type="EMBL" id="GGE77203.1"/>
    </source>
</evidence>
<dbReference type="Proteomes" id="UP000605259">
    <property type="component" value="Unassembled WGS sequence"/>
</dbReference>
<reference evidence="2" key="2">
    <citation type="submission" date="2020-09" db="EMBL/GenBank/DDBJ databases">
        <authorList>
            <person name="Sun Q."/>
            <person name="Zhou Y."/>
        </authorList>
    </citation>
    <scope>NUCLEOTIDE SEQUENCE</scope>
    <source>
        <strain evidence="2">CGMCC 1.12698</strain>
    </source>
</reference>